<evidence type="ECO:0000259" key="3">
    <source>
        <dbReference type="Pfam" id="PF01182"/>
    </source>
</evidence>
<dbReference type="PANTHER" id="PTHR11280:SF5">
    <property type="entry name" value="GLUCOSAMINE-6-PHOSPHATE ISOMERASE"/>
    <property type="match status" value="1"/>
</dbReference>
<keyword evidence="5" id="KW-1185">Reference proteome</keyword>
<dbReference type="InterPro" id="IPR018321">
    <property type="entry name" value="Glucosamine6P_isomerase_CS"/>
</dbReference>
<dbReference type="InterPro" id="IPR006148">
    <property type="entry name" value="Glc/Gal-6P_isomerase"/>
</dbReference>
<comment type="caution">
    <text evidence="4">The sequence shown here is derived from an EMBL/GenBank/DDBJ whole genome shotgun (WGS) entry which is preliminary data.</text>
</comment>
<keyword evidence="1" id="KW-0378">Hydrolase</keyword>
<dbReference type="SUPFAM" id="SSF100950">
    <property type="entry name" value="NagB/RpiA/CoA transferase-like"/>
    <property type="match status" value="1"/>
</dbReference>
<keyword evidence="2" id="KW-0119">Carbohydrate metabolism</keyword>
<dbReference type="EMBL" id="JBHSMI010000009">
    <property type="protein sequence ID" value="MFC5402208.1"/>
    <property type="molecule type" value="Genomic_DNA"/>
</dbReference>
<dbReference type="InterPro" id="IPR037171">
    <property type="entry name" value="NagB/RpiA_transferase-like"/>
</dbReference>
<evidence type="ECO:0000313" key="4">
    <source>
        <dbReference type="EMBL" id="MFC5402208.1"/>
    </source>
</evidence>
<evidence type="ECO:0000256" key="2">
    <source>
        <dbReference type="ARBA" id="ARBA00023277"/>
    </source>
</evidence>
<protein>
    <submittedName>
        <fullName evidence="4">Glucosamine-6-phosphate deaminase</fullName>
    </submittedName>
</protein>
<dbReference type="Pfam" id="PF01182">
    <property type="entry name" value="Glucosamine_iso"/>
    <property type="match status" value="1"/>
</dbReference>
<organism evidence="4 5">
    <name type="scientific">Cohnella soli</name>
    <dbReference type="NCBI Taxonomy" id="425005"/>
    <lineage>
        <taxon>Bacteria</taxon>
        <taxon>Bacillati</taxon>
        <taxon>Bacillota</taxon>
        <taxon>Bacilli</taxon>
        <taxon>Bacillales</taxon>
        <taxon>Paenibacillaceae</taxon>
        <taxon>Cohnella</taxon>
    </lineage>
</organism>
<dbReference type="Proteomes" id="UP001596113">
    <property type="component" value="Unassembled WGS sequence"/>
</dbReference>
<dbReference type="InterPro" id="IPR004547">
    <property type="entry name" value="Glucosamine6P_isomerase"/>
</dbReference>
<dbReference type="PANTHER" id="PTHR11280">
    <property type="entry name" value="GLUCOSAMINE-6-PHOSPHATE ISOMERASE"/>
    <property type="match status" value="1"/>
</dbReference>
<dbReference type="PROSITE" id="PS01161">
    <property type="entry name" value="GLC_GALNAC_ISOMERASE"/>
    <property type="match status" value="1"/>
</dbReference>
<proteinExistence type="predicted"/>
<gene>
    <name evidence="4" type="ORF">ACFPOF_05605</name>
</gene>
<sequence>MKINIADHYEEMSKMAAEHIIQTVHRKPNALLSIAGGSTPLGTFRYLIEASKDNRVSFSACKFVSLDEWVGLGGGDEGSCRSTLDQHFFEPLNIREEQIRFYDGRSTDLNGECEKTDLFVEEHGPIDVIVLGVGLNGHLGFNEPGCEMDTYSHVVELDDVTRTVSVKYFNEQKNLNHGITLGMKHIMESKDVLLLADGDKKAEIVKATVLGEMTDDVPSSLLRRHARFELFVDDKAAAFIRNHAQGEE</sequence>
<accession>A0ABW0HMH3</accession>
<name>A0ABW0HMH3_9BACL</name>
<dbReference type="CDD" id="cd01399">
    <property type="entry name" value="GlcN6P_deaminase"/>
    <property type="match status" value="1"/>
</dbReference>
<evidence type="ECO:0000313" key="5">
    <source>
        <dbReference type="Proteomes" id="UP001596113"/>
    </source>
</evidence>
<evidence type="ECO:0000256" key="1">
    <source>
        <dbReference type="ARBA" id="ARBA00022801"/>
    </source>
</evidence>
<dbReference type="Gene3D" id="3.40.50.1360">
    <property type="match status" value="1"/>
</dbReference>
<dbReference type="RefSeq" id="WP_378130426.1">
    <property type="nucleotide sequence ID" value="NZ_JBHSMI010000009.1"/>
</dbReference>
<feature type="domain" description="Glucosamine/galactosamine-6-phosphate isomerase" evidence="3">
    <location>
        <begin position="10"/>
        <end position="224"/>
    </location>
</feature>
<reference evidence="5" key="1">
    <citation type="journal article" date="2019" name="Int. J. Syst. Evol. Microbiol.">
        <title>The Global Catalogue of Microorganisms (GCM) 10K type strain sequencing project: providing services to taxonomists for standard genome sequencing and annotation.</title>
        <authorList>
            <consortium name="The Broad Institute Genomics Platform"/>
            <consortium name="The Broad Institute Genome Sequencing Center for Infectious Disease"/>
            <person name="Wu L."/>
            <person name="Ma J."/>
        </authorList>
    </citation>
    <scope>NUCLEOTIDE SEQUENCE [LARGE SCALE GENOMIC DNA]</scope>
    <source>
        <strain evidence="5">CGMCC 1.18575</strain>
    </source>
</reference>